<dbReference type="InterPro" id="IPR045138">
    <property type="entry name" value="MeCP2/MBD4"/>
</dbReference>
<organism evidence="5 6">
    <name type="scientific">Mollisia scopiformis</name>
    <name type="common">Conifer needle endophyte fungus</name>
    <name type="synonym">Phialocephala scopiformis</name>
    <dbReference type="NCBI Taxonomy" id="149040"/>
    <lineage>
        <taxon>Eukaryota</taxon>
        <taxon>Fungi</taxon>
        <taxon>Dikarya</taxon>
        <taxon>Ascomycota</taxon>
        <taxon>Pezizomycotina</taxon>
        <taxon>Leotiomycetes</taxon>
        <taxon>Helotiales</taxon>
        <taxon>Mollisiaceae</taxon>
        <taxon>Mollisia</taxon>
    </lineage>
</organism>
<evidence type="ECO:0000313" key="6">
    <source>
        <dbReference type="Proteomes" id="UP000070700"/>
    </source>
</evidence>
<evidence type="ECO:0000259" key="4">
    <source>
        <dbReference type="Pfam" id="PF00730"/>
    </source>
</evidence>
<dbReference type="EMBL" id="KQ947406">
    <property type="protein sequence ID" value="KUJ22667.1"/>
    <property type="molecule type" value="Genomic_DNA"/>
</dbReference>
<evidence type="ECO:0000313" key="5">
    <source>
        <dbReference type="EMBL" id="KUJ22667.1"/>
    </source>
</evidence>
<dbReference type="InterPro" id="IPR003265">
    <property type="entry name" value="HhH-GPD_domain"/>
</dbReference>
<dbReference type="GeneID" id="28829031"/>
<dbReference type="GO" id="GO:0003824">
    <property type="term" value="F:catalytic activity"/>
    <property type="evidence" value="ECO:0007669"/>
    <property type="project" value="InterPro"/>
</dbReference>
<dbReference type="Pfam" id="PF00730">
    <property type="entry name" value="HhH-GPD"/>
    <property type="match status" value="1"/>
</dbReference>
<feature type="compositionally biased region" description="Acidic residues" evidence="3">
    <location>
        <begin position="426"/>
        <end position="437"/>
    </location>
</feature>
<dbReference type="RefSeq" id="XP_018077022.1">
    <property type="nucleotide sequence ID" value="XM_018219305.1"/>
</dbReference>
<dbReference type="PANTHER" id="PTHR15074">
    <property type="entry name" value="METHYL-CPG-BINDING PROTEIN"/>
    <property type="match status" value="1"/>
</dbReference>
<dbReference type="InParanoid" id="A0A194XSG0"/>
<reference evidence="5 6" key="1">
    <citation type="submission" date="2015-10" db="EMBL/GenBank/DDBJ databases">
        <title>Full genome of DAOMC 229536 Phialocephala scopiformis, a fungal endophyte of spruce producing the potent anti-insectan compound rugulosin.</title>
        <authorList>
            <consortium name="DOE Joint Genome Institute"/>
            <person name="Walker A.K."/>
            <person name="Frasz S.L."/>
            <person name="Seifert K.A."/>
            <person name="Miller J.D."/>
            <person name="Mondo S.J."/>
            <person name="Labutti K."/>
            <person name="Lipzen A."/>
            <person name="Dockter R."/>
            <person name="Kennedy M."/>
            <person name="Grigoriev I.V."/>
            <person name="Spatafora J.W."/>
        </authorList>
    </citation>
    <scope>NUCLEOTIDE SEQUENCE [LARGE SCALE GENOMIC DNA]</scope>
    <source>
        <strain evidence="5 6">CBS 120377</strain>
    </source>
</reference>
<dbReference type="GO" id="GO:0003677">
    <property type="term" value="F:DNA binding"/>
    <property type="evidence" value="ECO:0007669"/>
    <property type="project" value="InterPro"/>
</dbReference>
<dbReference type="AlphaFoldDB" id="A0A194XSG0"/>
<keyword evidence="2" id="KW-0539">Nucleus</keyword>
<sequence length="835" mass="93692">MAREERVWRDRDSSNDARSSEDEGDGREDVLPVKKKGKSEKRKKESPGDAEAEREEALPTGKKAKSRKRKSEGSGDDDLGGDEVLPVKKKVKNGRRKSDGPGEVKSEGEKALPAKKKVKGQKRKSINGGKIGKAEIPSSTADTSQDKSQDLGPDYDAPPSSQPRPLSEDEEEEDNGINQMKVEIADSISTHDEEEDVKQVPNGTAPSKSNGTGPHVGTDLLAKKLAGEITEEEYKKRRRDAKKAKKIAAKKLQRQLELAGELPINERRQVSKPKPKKIVVKTIVVKTPKKVRVPKPPRKEPSGIPRIALIGNPKVVLRSGKEIEHDTTIGPLAPVEFVTTPGSKKDKAKKAKMNGSVSNHFKAVYSGSHRIPEAVRKTMEEAQKAVKEAGPIVEKTVEENASAKSKSKKRKREKNQNRLSKSSNPEEIEEPEMEDIQEASKPKQAKSSNPKDVEVSQKEETREAAKESPSKSNNPTSIDDEDAEPPAKKKKHRKRSPVLDDVPSSDVHYDHVEDSKAKKPQLRDAHGRFLKRSVDISSQQLEEKEEQPVKLSSSQQHEKEKKRPAKTSSPEKKKRQPVKSPFFPETIEKSSPSKKNVSCIPFSPLSAPHFGLIQEKLAHDPFRLLIAVTFLIRTHGKHAIPVFFELMEQYPTPEALANAKKDDIVPIIRHLGLQNQRAETYKMYAQIWLDNPPTKGRRYPVRGYPDPESARDVKKDEIIDDDDERHAWEIGHMTSGPYALDSWRIFCRDNLRGVADSWNGEGTEDGFQPEWMRVVPEDKELRAYLRWMWLKEGFEWDPFTGEKEVASPTLMRAAMDGRIAWDDEGGMRIIDGEGM</sequence>
<keyword evidence="6" id="KW-1185">Reference proteome</keyword>
<evidence type="ECO:0000256" key="3">
    <source>
        <dbReference type="SAM" id="MobiDB-lite"/>
    </source>
</evidence>
<dbReference type="OrthoDB" id="10265068at2759"/>
<feature type="compositionally biased region" description="Polar residues" evidence="3">
    <location>
        <begin position="201"/>
        <end position="212"/>
    </location>
</feature>
<accession>A0A194XSG0</accession>
<feature type="compositionally biased region" description="Basic and acidic residues" evidence="3">
    <location>
        <begin position="96"/>
        <end position="112"/>
    </location>
</feature>
<gene>
    <name evidence="5" type="ORF">LY89DRAFT_728786</name>
</gene>
<proteinExistence type="predicted"/>
<dbReference type="Proteomes" id="UP000070700">
    <property type="component" value="Unassembled WGS sequence"/>
</dbReference>
<dbReference type="GO" id="GO:0006285">
    <property type="term" value="P:base-excision repair, AP site formation"/>
    <property type="evidence" value="ECO:0007669"/>
    <property type="project" value="UniProtKB-ARBA"/>
</dbReference>
<feature type="compositionally biased region" description="Basic and acidic residues" evidence="3">
    <location>
        <begin position="507"/>
        <end position="527"/>
    </location>
</feature>
<feature type="region of interest" description="Disordered" evidence="3">
    <location>
        <begin position="375"/>
        <end position="596"/>
    </location>
</feature>
<feature type="compositionally biased region" description="Basic residues" evidence="3">
    <location>
        <begin position="113"/>
        <end position="125"/>
    </location>
</feature>
<feature type="compositionally biased region" description="Basic and acidic residues" evidence="3">
    <location>
        <begin position="449"/>
        <end position="469"/>
    </location>
</feature>
<feature type="domain" description="HhH-GPD" evidence="4">
    <location>
        <begin position="634"/>
        <end position="714"/>
    </location>
</feature>
<feature type="region of interest" description="Disordered" evidence="3">
    <location>
        <begin position="1"/>
        <end position="218"/>
    </location>
</feature>
<dbReference type="PANTHER" id="PTHR15074:SF0">
    <property type="entry name" value="METHYL-CPG-BINDING DOMAIN PROTEIN 4-LIKE PROTEIN"/>
    <property type="match status" value="1"/>
</dbReference>
<dbReference type="GO" id="GO:0005634">
    <property type="term" value="C:nucleus"/>
    <property type="evidence" value="ECO:0007669"/>
    <property type="project" value="UniProtKB-SubCell"/>
</dbReference>
<dbReference type="STRING" id="149040.A0A194XSG0"/>
<feature type="compositionally biased region" description="Basic and acidic residues" evidence="3">
    <location>
        <begin position="1"/>
        <end position="32"/>
    </location>
</feature>
<protein>
    <recommendedName>
        <fullName evidence="4">HhH-GPD domain-containing protein</fullName>
    </recommendedName>
</protein>
<comment type="subcellular location">
    <subcellularLocation>
        <location evidence="1">Nucleus</location>
    </subcellularLocation>
</comment>
<name>A0A194XSG0_MOLSC</name>
<feature type="compositionally biased region" description="Basic and acidic residues" evidence="3">
    <location>
        <begin position="375"/>
        <end position="387"/>
    </location>
</feature>
<dbReference type="Gene3D" id="1.10.340.30">
    <property type="entry name" value="Hypothetical protein, domain 2"/>
    <property type="match status" value="1"/>
</dbReference>
<dbReference type="KEGG" id="psco:LY89DRAFT_728786"/>
<evidence type="ECO:0000256" key="1">
    <source>
        <dbReference type="ARBA" id="ARBA00004123"/>
    </source>
</evidence>
<evidence type="ECO:0000256" key="2">
    <source>
        <dbReference type="ARBA" id="ARBA00023242"/>
    </source>
</evidence>
<dbReference type="SUPFAM" id="SSF48150">
    <property type="entry name" value="DNA-glycosylase"/>
    <property type="match status" value="1"/>
</dbReference>
<dbReference type="InterPro" id="IPR011257">
    <property type="entry name" value="DNA_glycosylase"/>
</dbReference>